<organism evidence="10 11">
    <name type="scientific">Piscirickettsia salmonis</name>
    <dbReference type="NCBI Taxonomy" id="1238"/>
    <lineage>
        <taxon>Bacteria</taxon>
        <taxon>Pseudomonadati</taxon>
        <taxon>Pseudomonadota</taxon>
        <taxon>Gammaproteobacteria</taxon>
        <taxon>Thiotrichales</taxon>
        <taxon>Piscirickettsiaceae</taxon>
        <taxon>Piscirickettsia</taxon>
    </lineage>
</organism>
<dbReference type="InterPro" id="IPR011922">
    <property type="entry name" value="Cell_div_FtsL"/>
</dbReference>
<dbReference type="AlphaFoldDB" id="A0A9Q6LNC0"/>
<comment type="function">
    <text evidence="8">Essential cell division protein. May link together the upstream cell division proteins, which are predominantly cytoplasmic, with the downstream cell division proteins, which are predominantly periplasmic.</text>
</comment>
<dbReference type="PANTHER" id="PTHR37479">
    <property type="entry name" value="CELL DIVISION PROTEIN FTSL"/>
    <property type="match status" value="1"/>
</dbReference>
<name>A0A9Q6LNC0_PISSA</name>
<evidence type="ECO:0000256" key="6">
    <source>
        <dbReference type="ARBA" id="ARBA00023136"/>
    </source>
</evidence>
<dbReference type="Pfam" id="PF04999">
    <property type="entry name" value="FtsL"/>
    <property type="match status" value="1"/>
</dbReference>
<evidence type="ECO:0000313" key="10">
    <source>
        <dbReference type="EMBL" id="QGO04156.1"/>
    </source>
</evidence>
<evidence type="ECO:0000256" key="3">
    <source>
        <dbReference type="ARBA" id="ARBA00022618"/>
    </source>
</evidence>
<proteinExistence type="inferred from homology"/>
<keyword evidence="2 8" id="KW-1003">Cell membrane</keyword>
<keyword evidence="3 8" id="KW-0132">Cell division</keyword>
<gene>
    <name evidence="8" type="primary">ftsL</name>
    <name evidence="10" type="ORF">Psal009_00010</name>
</gene>
<feature type="transmembrane region" description="Helical" evidence="8">
    <location>
        <begin position="28"/>
        <end position="48"/>
    </location>
</feature>
<sequence>MFGVGKMNRLIDWNVLGIIRETFCRRTAWIIVLLALLNFFSALMVVYVRDEGRVLFVHLQTLMKEQNSLYTEWTQLLLEESTWRSYGRIETEAKDKLGMIQPDSPQLLTLPS</sequence>
<evidence type="ECO:0000313" key="11">
    <source>
        <dbReference type="Proteomes" id="UP000422232"/>
    </source>
</evidence>
<protein>
    <recommendedName>
        <fullName evidence="8 9">Cell division protein FtsL</fullName>
    </recommendedName>
</protein>
<accession>A0A9Q6LNC0</accession>
<evidence type="ECO:0000256" key="7">
    <source>
        <dbReference type="ARBA" id="ARBA00023306"/>
    </source>
</evidence>
<dbReference type="GO" id="GO:0043093">
    <property type="term" value="P:FtsZ-dependent cytokinesis"/>
    <property type="evidence" value="ECO:0007669"/>
    <property type="project" value="UniProtKB-UniRule"/>
</dbReference>
<reference evidence="10 11" key="1">
    <citation type="submission" date="2019-04" db="EMBL/GenBank/DDBJ databases">
        <title>Complete genome sequencing of Piscirickettsia salmonis strain Psal-009.</title>
        <authorList>
            <person name="Schober I."/>
            <person name="Bunk B."/>
            <person name="Sproer C."/>
            <person name="Carril G.P."/>
            <person name="Riedel T."/>
            <person name="Flores-Herrera P.A."/>
            <person name="Nourdin-Galindo G."/>
            <person name="Marshall S.H."/>
            <person name="Overmann J."/>
        </authorList>
    </citation>
    <scope>NUCLEOTIDE SEQUENCE [LARGE SCALE GENOMIC DNA]</scope>
    <source>
        <strain evidence="10 11">Psal-009</strain>
    </source>
</reference>
<comment type="subcellular location">
    <subcellularLocation>
        <location evidence="8">Cell inner membrane</location>
        <topology evidence="8">Single-pass type II membrane protein</topology>
    </subcellularLocation>
    <subcellularLocation>
        <location evidence="1">Cell membrane</location>
        <topology evidence="1">Single-pass type II membrane protein</topology>
    </subcellularLocation>
    <text evidence="8">Localizes to the division septum where it forms a ring structure.</text>
</comment>
<keyword evidence="11" id="KW-1185">Reference proteome</keyword>
<evidence type="ECO:0000256" key="5">
    <source>
        <dbReference type="ARBA" id="ARBA00022989"/>
    </source>
</evidence>
<dbReference type="PANTHER" id="PTHR37479:SF1">
    <property type="entry name" value="CELL DIVISION PROTEIN FTSL"/>
    <property type="match status" value="1"/>
</dbReference>
<evidence type="ECO:0000256" key="8">
    <source>
        <dbReference type="HAMAP-Rule" id="MF_00910"/>
    </source>
</evidence>
<dbReference type="HAMAP" id="MF_00910">
    <property type="entry name" value="FtsL"/>
    <property type="match status" value="1"/>
</dbReference>
<dbReference type="EMBL" id="CP038908">
    <property type="protein sequence ID" value="QGO04156.1"/>
    <property type="molecule type" value="Genomic_DNA"/>
</dbReference>
<evidence type="ECO:0000256" key="9">
    <source>
        <dbReference type="NCBIfam" id="TIGR02209"/>
    </source>
</evidence>
<evidence type="ECO:0000256" key="1">
    <source>
        <dbReference type="ARBA" id="ARBA00004401"/>
    </source>
</evidence>
<dbReference type="GO" id="GO:0032153">
    <property type="term" value="C:cell division site"/>
    <property type="evidence" value="ECO:0007669"/>
    <property type="project" value="UniProtKB-UniRule"/>
</dbReference>
<keyword evidence="8" id="KW-0997">Cell inner membrane</keyword>
<evidence type="ECO:0000256" key="4">
    <source>
        <dbReference type="ARBA" id="ARBA00022692"/>
    </source>
</evidence>
<evidence type="ECO:0000256" key="2">
    <source>
        <dbReference type="ARBA" id="ARBA00022475"/>
    </source>
</evidence>
<keyword evidence="6 8" id="KW-0472">Membrane</keyword>
<dbReference type="GO" id="GO:0005886">
    <property type="term" value="C:plasma membrane"/>
    <property type="evidence" value="ECO:0007669"/>
    <property type="project" value="UniProtKB-SubCell"/>
</dbReference>
<keyword evidence="5 8" id="KW-1133">Transmembrane helix</keyword>
<comment type="subunit">
    <text evidence="8">Part of a complex composed of FtsB, FtsL and FtsQ.</text>
</comment>
<keyword evidence="7 8" id="KW-0131">Cell cycle</keyword>
<comment type="similarity">
    <text evidence="8">Belongs to the FtsL family.</text>
</comment>
<keyword evidence="4 8" id="KW-0812">Transmembrane</keyword>
<dbReference type="Proteomes" id="UP000422232">
    <property type="component" value="Chromosome"/>
</dbReference>
<dbReference type="NCBIfam" id="TIGR02209">
    <property type="entry name" value="ftsL_broad"/>
    <property type="match status" value="1"/>
</dbReference>